<proteinExistence type="predicted"/>
<evidence type="ECO:0000256" key="1">
    <source>
        <dbReference type="SAM" id="SignalP"/>
    </source>
</evidence>
<evidence type="ECO:0000313" key="2">
    <source>
        <dbReference type="EMBL" id="KAF4132590.1"/>
    </source>
</evidence>
<accession>A0A8S9TVX5</accession>
<dbReference type="Pfam" id="PF10712">
    <property type="entry name" value="NAD-GH"/>
    <property type="match status" value="1"/>
</dbReference>
<organism evidence="2 3">
    <name type="scientific">Phytophthora infestans</name>
    <name type="common">Potato late blight agent</name>
    <name type="synonym">Botrytis infestans</name>
    <dbReference type="NCBI Taxonomy" id="4787"/>
    <lineage>
        <taxon>Eukaryota</taxon>
        <taxon>Sar</taxon>
        <taxon>Stramenopiles</taxon>
        <taxon>Oomycota</taxon>
        <taxon>Peronosporomycetes</taxon>
        <taxon>Peronosporales</taxon>
        <taxon>Peronosporaceae</taxon>
        <taxon>Phytophthora</taxon>
    </lineage>
</organism>
<gene>
    <name evidence="2" type="ORF">GN958_ATG18221</name>
</gene>
<keyword evidence="1" id="KW-0732">Signal</keyword>
<dbReference type="Proteomes" id="UP000704712">
    <property type="component" value="Unassembled WGS sequence"/>
</dbReference>
<dbReference type="AlphaFoldDB" id="A0A8S9TVX5"/>
<dbReference type="InterPro" id="IPR019651">
    <property type="entry name" value="Glutamate_DH_NAD-spec"/>
</dbReference>
<dbReference type="EMBL" id="JAACNO010002528">
    <property type="protein sequence ID" value="KAF4132590.1"/>
    <property type="molecule type" value="Genomic_DNA"/>
</dbReference>
<sequence length="149" mass="16152">MEPKWPWLMSKLHLTQRGLLVVLEPVTGVTDGALRVRVALLTSRFDGTVDELLQVVTGLNATQHLGVVLLELVGLGHHTVDVLLAQTPTVVRDGRLGLRAGLLVTGRHVQDSVRVNLERHLDLRLATLGTLQTGDVELAELVTSGSPPR</sequence>
<evidence type="ECO:0000313" key="3">
    <source>
        <dbReference type="Proteomes" id="UP000704712"/>
    </source>
</evidence>
<reference evidence="2" key="1">
    <citation type="submission" date="2020-03" db="EMBL/GenBank/DDBJ databases">
        <title>Hybrid Assembly of Korean Phytophthora infestans isolates.</title>
        <authorList>
            <person name="Prokchorchik M."/>
            <person name="Lee Y."/>
            <person name="Seo J."/>
            <person name="Cho J.-H."/>
            <person name="Park Y.-E."/>
            <person name="Jang D.-C."/>
            <person name="Im J.-S."/>
            <person name="Choi J.-G."/>
            <person name="Park H.-J."/>
            <person name="Lee G.-B."/>
            <person name="Lee Y.-G."/>
            <person name="Hong S.-Y."/>
            <person name="Cho K."/>
            <person name="Sohn K.H."/>
        </authorList>
    </citation>
    <scope>NUCLEOTIDE SEQUENCE</scope>
    <source>
        <strain evidence="2">KR_2_A2</strain>
    </source>
</reference>
<protein>
    <submittedName>
        <fullName evidence="2">NAD-specific glutamate dehydrogenase</fullName>
    </submittedName>
</protein>
<feature type="chain" id="PRO_5035892856" evidence="1">
    <location>
        <begin position="29"/>
        <end position="149"/>
    </location>
</feature>
<feature type="signal peptide" evidence="1">
    <location>
        <begin position="1"/>
        <end position="28"/>
    </location>
</feature>
<name>A0A8S9TVX5_PHYIN</name>
<comment type="caution">
    <text evidence="2">The sequence shown here is derived from an EMBL/GenBank/DDBJ whole genome shotgun (WGS) entry which is preliminary data.</text>
</comment>